<reference evidence="5" key="1">
    <citation type="submission" date="2016-10" db="EMBL/GenBank/DDBJ databases">
        <authorList>
            <person name="Varghese N."/>
            <person name="Submissions S."/>
        </authorList>
    </citation>
    <scope>NUCLEOTIDE SEQUENCE [LARGE SCALE GENOMIC DNA]</scope>
    <source>
        <strain evidence="5">CGMCC 4.5579</strain>
    </source>
</reference>
<sequence length="291" mass="32056">MDEQAPRFDAAGLGRWTEPTRFEVTRERIVSYAEATNDPIPAHRAGDVAPPVFAIVPVFQSLLEPALEVVPLEVIGRVLHGEQDFRFHRPIRPGDVLVARGTMRGYEGLPNGTRANVYLETRTESGELVNEQNVTFFVRGFDADERVGELAPEHRFPDELRGTEPAAEVTQHVDDDQTFRYSPAAGDPMPIHLDEEVARAAGLPGIIAHGLCTMAFTSWAVLTEVAGSDVRRLRRLAVRFARPVLPGQDITTRIWKSDVDDGATRYAYETTVDDDVVVKDGLAVVAEGSEG</sequence>
<protein>
    <submittedName>
        <fullName evidence="4">Acyl dehydratase</fullName>
    </submittedName>
</protein>
<keyword evidence="5" id="KW-1185">Reference proteome</keyword>
<dbReference type="InterPro" id="IPR039569">
    <property type="entry name" value="FAS1-like_DH_region"/>
</dbReference>
<feature type="domain" description="MaoC-like" evidence="2">
    <location>
        <begin position="162"/>
        <end position="273"/>
    </location>
</feature>
<dbReference type="InterPro" id="IPR002539">
    <property type="entry name" value="MaoC-like_dom"/>
</dbReference>
<dbReference type="Pfam" id="PF01575">
    <property type="entry name" value="MaoC_dehydratas"/>
    <property type="match status" value="1"/>
</dbReference>
<dbReference type="GO" id="GO:0004300">
    <property type="term" value="F:enoyl-CoA hydratase activity"/>
    <property type="evidence" value="ECO:0007669"/>
    <property type="project" value="TreeGrafter"/>
</dbReference>
<feature type="domain" description="FAS1-like dehydratase" evidence="3">
    <location>
        <begin position="13"/>
        <end position="129"/>
    </location>
</feature>
<dbReference type="Gene3D" id="3.10.129.10">
    <property type="entry name" value="Hotdog Thioesterase"/>
    <property type="match status" value="1"/>
</dbReference>
<gene>
    <name evidence="4" type="ORF">SAMN05421810_103102</name>
</gene>
<dbReference type="Proteomes" id="UP000198727">
    <property type="component" value="Unassembled WGS sequence"/>
</dbReference>
<comment type="similarity">
    <text evidence="1">Belongs to the enoyl-CoA hydratase/isomerase family.</text>
</comment>
<dbReference type="Pfam" id="PF13452">
    <property type="entry name" value="FAS1_DH_region"/>
    <property type="match status" value="1"/>
</dbReference>
<dbReference type="GO" id="GO:0006635">
    <property type="term" value="P:fatty acid beta-oxidation"/>
    <property type="evidence" value="ECO:0007669"/>
    <property type="project" value="TreeGrafter"/>
</dbReference>
<evidence type="ECO:0000313" key="4">
    <source>
        <dbReference type="EMBL" id="SFP68720.1"/>
    </source>
</evidence>
<dbReference type="PANTHER" id="PTHR13078:SF56">
    <property type="entry name" value="PEROXISOMAL MULTIFUNCTIONAL ENZYME TYPE 2"/>
    <property type="match status" value="1"/>
</dbReference>
<dbReference type="SUPFAM" id="SSF54637">
    <property type="entry name" value="Thioesterase/thiol ester dehydrase-isomerase"/>
    <property type="match status" value="2"/>
</dbReference>
<dbReference type="STRING" id="587909.SAMN05421810_103102"/>
<dbReference type="InterPro" id="IPR029069">
    <property type="entry name" value="HotDog_dom_sf"/>
</dbReference>
<proteinExistence type="inferred from homology"/>
<dbReference type="GO" id="GO:0044594">
    <property type="term" value="F:17-beta-hydroxysteroid dehydrogenase (NAD+) activity"/>
    <property type="evidence" value="ECO:0007669"/>
    <property type="project" value="TreeGrafter"/>
</dbReference>
<dbReference type="GO" id="GO:0003857">
    <property type="term" value="F:(3S)-3-hydroxyacyl-CoA dehydrogenase (NAD+) activity"/>
    <property type="evidence" value="ECO:0007669"/>
    <property type="project" value="TreeGrafter"/>
</dbReference>
<dbReference type="AlphaFoldDB" id="A0A1I5SDB3"/>
<dbReference type="CDD" id="cd03441">
    <property type="entry name" value="R_hydratase_like"/>
    <property type="match status" value="1"/>
</dbReference>
<dbReference type="PANTHER" id="PTHR13078">
    <property type="entry name" value="PEROXISOMAL MULTIFUNCTIONAL ENZYME TYPE 2-RELATED"/>
    <property type="match status" value="1"/>
</dbReference>
<evidence type="ECO:0000259" key="3">
    <source>
        <dbReference type="Pfam" id="PF13452"/>
    </source>
</evidence>
<evidence type="ECO:0000259" key="2">
    <source>
        <dbReference type="Pfam" id="PF01575"/>
    </source>
</evidence>
<name>A0A1I5SDB3_9PSEU</name>
<evidence type="ECO:0000313" key="5">
    <source>
        <dbReference type="Proteomes" id="UP000198727"/>
    </source>
</evidence>
<organism evidence="4 5">
    <name type="scientific">Amycolatopsis arida</name>
    <dbReference type="NCBI Taxonomy" id="587909"/>
    <lineage>
        <taxon>Bacteria</taxon>
        <taxon>Bacillati</taxon>
        <taxon>Actinomycetota</taxon>
        <taxon>Actinomycetes</taxon>
        <taxon>Pseudonocardiales</taxon>
        <taxon>Pseudonocardiaceae</taxon>
        <taxon>Amycolatopsis</taxon>
    </lineage>
</organism>
<evidence type="ECO:0000256" key="1">
    <source>
        <dbReference type="ARBA" id="ARBA00005254"/>
    </source>
</evidence>
<accession>A0A1I5SDB3</accession>
<dbReference type="EMBL" id="FOWW01000003">
    <property type="protein sequence ID" value="SFP68720.1"/>
    <property type="molecule type" value="Genomic_DNA"/>
</dbReference>